<evidence type="ECO:0000256" key="5">
    <source>
        <dbReference type="ARBA" id="ARBA00022679"/>
    </source>
</evidence>
<proteinExistence type="inferred from homology"/>
<feature type="non-terminal residue" evidence="11">
    <location>
        <position position="436"/>
    </location>
</feature>
<keyword evidence="6" id="KW-0812">Transmembrane</keyword>
<evidence type="ECO:0000313" key="11">
    <source>
        <dbReference type="EMBL" id="GMT21778.1"/>
    </source>
</evidence>
<comment type="caution">
    <text evidence="11">The sequence shown here is derived from an EMBL/GenBank/DDBJ whole genome shotgun (WGS) entry which is preliminary data.</text>
</comment>
<keyword evidence="4" id="KW-0328">Glycosyltransferase</keyword>
<dbReference type="InterPro" id="IPR002213">
    <property type="entry name" value="UDP_glucos_trans"/>
</dbReference>
<evidence type="ECO:0000313" key="12">
    <source>
        <dbReference type="Proteomes" id="UP001432322"/>
    </source>
</evidence>
<keyword evidence="7" id="KW-0732">Signal</keyword>
<dbReference type="InterPro" id="IPR050271">
    <property type="entry name" value="UDP-glycosyltransferase"/>
</dbReference>
<organism evidence="11 12">
    <name type="scientific">Pristionchus fissidentatus</name>
    <dbReference type="NCBI Taxonomy" id="1538716"/>
    <lineage>
        <taxon>Eukaryota</taxon>
        <taxon>Metazoa</taxon>
        <taxon>Ecdysozoa</taxon>
        <taxon>Nematoda</taxon>
        <taxon>Chromadorea</taxon>
        <taxon>Rhabditida</taxon>
        <taxon>Rhabditina</taxon>
        <taxon>Diplogasteromorpha</taxon>
        <taxon>Diplogasteroidea</taxon>
        <taxon>Neodiplogasteridae</taxon>
        <taxon>Pristionchus</taxon>
    </lineage>
</organism>
<dbReference type="AlphaFoldDB" id="A0AAV5VU09"/>
<dbReference type="GO" id="GO:0015020">
    <property type="term" value="F:glucuronosyltransferase activity"/>
    <property type="evidence" value="ECO:0007669"/>
    <property type="project" value="UniProtKB-EC"/>
</dbReference>
<dbReference type="SUPFAM" id="SSF53756">
    <property type="entry name" value="UDP-Glycosyltransferase/glycogen phosphorylase"/>
    <property type="match status" value="1"/>
</dbReference>
<evidence type="ECO:0000256" key="10">
    <source>
        <dbReference type="ARBA" id="ARBA00047475"/>
    </source>
</evidence>
<dbReference type="Gene3D" id="3.40.50.2000">
    <property type="entry name" value="Glycogen Phosphorylase B"/>
    <property type="match status" value="1"/>
</dbReference>
<reference evidence="11" key="1">
    <citation type="submission" date="2023-10" db="EMBL/GenBank/DDBJ databases">
        <title>Genome assembly of Pristionchus species.</title>
        <authorList>
            <person name="Yoshida K."/>
            <person name="Sommer R.J."/>
        </authorList>
    </citation>
    <scope>NUCLEOTIDE SEQUENCE</scope>
    <source>
        <strain evidence="11">RS5133</strain>
    </source>
</reference>
<dbReference type="GO" id="GO:0016020">
    <property type="term" value="C:membrane"/>
    <property type="evidence" value="ECO:0007669"/>
    <property type="project" value="UniProtKB-SubCell"/>
</dbReference>
<evidence type="ECO:0000256" key="7">
    <source>
        <dbReference type="ARBA" id="ARBA00022729"/>
    </source>
</evidence>
<dbReference type="EC" id="2.4.1.17" evidence="3"/>
<dbReference type="CDD" id="cd03784">
    <property type="entry name" value="GT1_Gtf-like"/>
    <property type="match status" value="1"/>
</dbReference>
<evidence type="ECO:0000256" key="6">
    <source>
        <dbReference type="ARBA" id="ARBA00022692"/>
    </source>
</evidence>
<evidence type="ECO:0000256" key="8">
    <source>
        <dbReference type="ARBA" id="ARBA00022989"/>
    </source>
</evidence>
<dbReference type="FunFam" id="3.40.50.2000:FF:000038">
    <property type="entry name" value="UDP-GlucuronosylTransferase"/>
    <property type="match status" value="1"/>
</dbReference>
<dbReference type="Pfam" id="PF00201">
    <property type="entry name" value="UDPGT"/>
    <property type="match status" value="1"/>
</dbReference>
<keyword evidence="8" id="KW-1133">Transmembrane helix</keyword>
<gene>
    <name evidence="11" type="ORF">PFISCL1PPCAC_13075</name>
</gene>
<comment type="catalytic activity">
    <reaction evidence="10">
        <text>glucuronate acceptor + UDP-alpha-D-glucuronate = acceptor beta-D-glucuronoside + UDP + H(+)</text>
        <dbReference type="Rhea" id="RHEA:21032"/>
        <dbReference type="ChEBI" id="CHEBI:15378"/>
        <dbReference type="ChEBI" id="CHEBI:58052"/>
        <dbReference type="ChEBI" id="CHEBI:58223"/>
        <dbReference type="ChEBI" id="CHEBI:132367"/>
        <dbReference type="ChEBI" id="CHEBI:132368"/>
        <dbReference type="EC" id="2.4.1.17"/>
    </reaction>
</comment>
<evidence type="ECO:0000256" key="1">
    <source>
        <dbReference type="ARBA" id="ARBA00004167"/>
    </source>
</evidence>
<sequence length="436" mass="48318">QTTLIPIVDPSLVDGTTKSKKVHVQPHDAVREQFEGDKFNLSYFEFAEFNPIVPFIVGPILAKPMYLTCEKVVSEPGLIEGLRDQQFDVMITEDFDVCGMGISDAIAPGAVIGLSSSFINGLQFSDFGVPEATSHVPSKGAASLDVHSFSSRFFNALDAFLAKVMFVATHRWTDGVLRRRFGPDYPSVAEQSANVAYLMVNAEPLLDYAGPTMSRYWSGVLSLRPRSVLISFGTVAESTIMLPEMKRSIAKMVARFPDTTFIWKYEKDDEIAKEVTVSTPNLVLSKWTPQVDLLNDDRLHLFITHAGMGSTLEAACRGVPGVYVPLFGDQLRNAGMMARNGLGKIFPKSSLVDDKQLTTVVRETLDNDEYRRKSKEMARKLAAKPFSARELLVKHVEFAAEFGASRALRPQSVDMSFIEYNNLDITLIFTAATSIF</sequence>
<comment type="subcellular location">
    <subcellularLocation>
        <location evidence="1">Membrane</location>
        <topology evidence="1">Single-pass membrane protein</topology>
    </subcellularLocation>
</comment>
<evidence type="ECO:0000256" key="3">
    <source>
        <dbReference type="ARBA" id="ARBA00012544"/>
    </source>
</evidence>
<keyword evidence="12" id="KW-1185">Reference proteome</keyword>
<evidence type="ECO:0000256" key="2">
    <source>
        <dbReference type="ARBA" id="ARBA00009995"/>
    </source>
</evidence>
<feature type="non-terminal residue" evidence="11">
    <location>
        <position position="1"/>
    </location>
</feature>
<dbReference type="PANTHER" id="PTHR48043">
    <property type="entry name" value="EG:EG0003.4 PROTEIN-RELATED"/>
    <property type="match status" value="1"/>
</dbReference>
<dbReference type="EMBL" id="BTSY01000004">
    <property type="protein sequence ID" value="GMT21778.1"/>
    <property type="molecule type" value="Genomic_DNA"/>
</dbReference>
<keyword evidence="9" id="KW-0472">Membrane</keyword>
<dbReference type="PANTHER" id="PTHR48043:SF23">
    <property type="entry name" value="UDP-GLUCURONOSYLTRANSFERASE"/>
    <property type="match status" value="1"/>
</dbReference>
<evidence type="ECO:0000256" key="4">
    <source>
        <dbReference type="ARBA" id="ARBA00022676"/>
    </source>
</evidence>
<evidence type="ECO:0000256" key="9">
    <source>
        <dbReference type="ARBA" id="ARBA00023136"/>
    </source>
</evidence>
<comment type="similarity">
    <text evidence="2">Belongs to the UDP-glycosyltransferase family.</text>
</comment>
<protein>
    <recommendedName>
        <fullName evidence="3">glucuronosyltransferase</fullName>
        <ecNumber evidence="3">2.4.1.17</ecNumber>
    </recommendedName>
</protein>
<name>A0AAV5VU09_9BILA</name>
<keyword evidence="5" id="KW-0808">Transferase</keyword>
<dbReference type="Proteomes" id="UP001432322">
    <property type="component" value="Unassembled WGS sequence"/>
</dbReference>
<accession>A0AAV5VU09</accession>